<evidence type="ECO:0000313" key="3">
    <source>
        <dbReference type="Proteomes" id="UP000183810"/>
    </source>
</evidence>
<dbReference type="Proteomes" id="UP000183810">
    <property type="component" value="Chromosome"/>
</dbReference>
<gene>
    <name evidence="2" type="ORF">BOX37_32215</name>
</gene>
<protein>
    <recommendedName>
        <fullName evidence="4">SnoaL-like domain-containing protein</fullName>
    </recommendedName>
</protein>
<evidence type="ECO:0008006" key="4">
    <source>
        <dbReference type="Google" id="ProtNLM"/>
    </source>
</evidence>
<organism evidence="2 3">
    <name type="scientific">Nocardia mangyaensis</name>
    <dbReference type="NCBI Taxonomy" id="2213200"/>
    <lineage>
        <taxon>Bacteria</taxon>
        <taxon>Bacillati</taxon>
        <taxon>Actinomycetota</taxon>
        <taxon>Actinomycetes</taxon>
        <taxon>Mycobacteriales</taxon>
        <taxon>Nocardiaceae</taxon>
        <taxon>Nocardia</taxon>
    </lineage>
</organism>
<keyword evidence="3" id="KW-1185">Reference proteome</keyword>
<dbReference type="AlphaFoldDB" id="A0A1J0W0I5"/>
<dbReference type="SUPFAM" id="SSF54427">
    <property type="entry name" value="NTF2-like"/>
    <property type="match status" value="1"/>
</dbReference>
<evidence type="ECO:0000256" key="1">
    <source>
        <dbReference type="SAM" id="MobiDB-lite"/>
    </source>
</evidence>
<dbReference type="Gene3D" id="3.10.450.50">
    <property type="match status" value="1"/>
</dbReference>
<dbReference type="OrthoDB" id="2988503at2"/>
<sequence>MYRRMVKRRITKTFDEVSAGNYQAVVERFGTQPVHWFAGDHALGGTRDNLPDIETWYARWARLLPDLAFDVTDVMVAGPPWRMKVAVEWVQTGEADRVGAYRNTGVHIIQLRWTRTVSQRVHCDTAALADYLHRLRASGVREASADPIGAAPTPLPQRRRDVS</sequence>
<dbReference type="KEGG" id="nsl:BOX37_32215"/>
<name>A0A1J0W0I5_9NOCA</name>
<dbReference type="EMBL" id="CP018082">
    <property type="protein sequence ID" value="APE37828.1"/>
    <property type="molecule type" value="Genomic_DNA"/>
</dbReference>
<dbReference type="RefSeq" id="WP_071930993.1">
    <property type="nucleotide sequence ID" value="NZ_CP018082.1"/>
</dbReference>
<accession>A0A1J0W0I5</accession>
<dbReference type="InterPro" id="IPR032710">
    <property type="entry name" value="NTF2-like_dom_sf"/>
</dbReference>
<evidence type="ECO:0000313" key="2">
    <source>
        <dbReference type="EMBL" id="APE37828.1"/>
    </source>
</evidence>
<feature type="region of interest" description="Disordered" evidence="1">
    <location>
        <begin position="143"/>
        <end position="163"/>
    </location>
</feature>
<proteinExistence type="predicted"/>
<reference evidence="2" key="1">
    <citation type="submission" date="2016-11" db="EMBL/GenBank/DDBJ databases">
        <authorList>
            <person name="Jaros S."/>
            <person name="Januszkiewicz K."/>
            <person name="Wedrychowicz H."/>
        </authorList>
    </citation>
    <scope>NUCLEOTIDE SEQUENCE [LARGE SCALE GENOMIC DNA]</scope>
    <source>
        <strain evidence="2">Y48</strain>
    </source>
</reference>